<dbReference type="InterPro" id="IPR022755">
    <property type="entry name" value="Znf_C2H2_jaz"/>
</dbReference>
<evidence type="ECO:0000313" key="7">
    <source>
        <dbReference type="Proteomes" id="UP000195570"/>
    </source>
</evidence>
<dbReference type="PANTHER" id="PTHR44029:SF1">
    <property type="entry name" value="DNAJ HOMOLOG SUBFAMILY C MEMBER 21"/>
    <property type="match status" value="1"/>
</dbReference>
<dbReference type="SMR" id="A0A1G4IEW9"/>
<gene>
    <name evidence="6" type="ORF">TEOVI_000221700</name>
</gene>
<dbReference type="Gene3D" id="1.10.287.110">
    <property type="entry name" value="DnaJ domain"/>
    <property type="match status" value="1"/>
</dbReference>
<dbReference type="FunFam" id="1.10.287.110:FF:000046">
    <property type="entry name" value="dnaJ homolog subfamily C member 21"/>
    <property type="match status" value="1"/>
</dbReference>
<keyword evidence="3" id="KW-0862">Zinc</keyword>
<dbReference type="SUPFAM" id="SSF57667">
    <property type="entry name" value="beta-beta-alpha zinc fingers"/>
    <property type="match status" value="1"/>
</dbReference>
<keyword evidence="2" id="KW-0863">Zinc-finger</keyword>
<evidence type="ECO:0000256" key="1">
    <source>
        <dbReference type="ARBA" id="ARBA00022723"/>
    </source>
</evidence>
<dbReference type="Gene3D" id="3.30.160.60">
    <property type="entry name" value="Classic Zinc Finger"/>
    <property type="match status" value="1"/>
</dbReference>
<name>A0A1G4IEW9_TRYEQ</name>
<dbReference type="SMART" id="SM00271">
    <property type="entry name" value="DnaJ"/>
    <property type="match status" value="1"/>
</dbReference>
<dbReference type="SUPFAM" id="SSF46565">
    <property type="entry name" value="Chaperone J-domain"/>
    <property type="match status" value="1"/>
</dbReference>
<comment type="caution">
    <text evidence="6">The sequence shown here is derived from an EMBL/GenBank/DDBJ whole genome shotgun (WGS) entry which is preliminary data.</text>
</comment>
<dbReference type="PRINTS" id="PR00625">
    <property type="entry name" value="JDOMAIN"/>
</dbReference>
<dbReference type="VEuPathDB" id="TriTrypDB:TEOVI_000221700"/>
<feature type="domain" description="J" evidence="5">
    <location>
        <begin position="8"/>
        <end position="74"/>
    </location>
</feature>
<keyword evidence="7" id="KW-1185">Reference proteome</keyword>
<reference evidence="6" key="1">
    <citation type="submission" date="2016-09" db="EMBL/GenBank/DDBJ databases">
        <authorList>
            <person name="Hebert L."/>
            <person name="Moumen B."/>
        </authorList>
    </citation>
    <scope>NUCLEOTIDE SEQUENCE [LARGE SCALE GENOMIC DNA]</scope>
    <source>
        <strain evidence="6">OVI</strain>
    </source>
</reference>
<dbReference type="InterPro" id="IPR036869">
    <property type="entry name" value="J_dom_sf"/>
</dbReference>
<dbReference type="GO" id="GO:0005737">
    <property type="term" value="C:cytoplasm"/>
    <property type="evidence" value="ECO:0007669"/>
    <property type="project" value="TreeGrafter"/>
</dbReference>
<dbReference type="PROSITE" id="PS50076">
    <property type="entry name" value="DNAJ_2"/>
    <property type="match status" value="1"/>
</dbReference>
<keyword evidence="4" id="KW-0175">Coiled coil</keyword>
<keyword evidence="1" id="KW-0479">Metal-binding</keyword>
<dbReference type="GeneID" id="92376157"/>
<dbReference type="InterPro" id="IPR051964">
    <property type="entry name" value="Chaperone_stress_response"/>
</dbReference>
<dbReference type="RefSeq" id="XP_067081416.1">
    <property type="nucleotide sequence ID" value="XM_067225315.1"/>
</dbReference>
<protein>
    <submittedName>
        <fullName evidence="6">Chaperone protein DNAj, putative</fullName>
    </submittedName>
</protein>
<dbReference type="InterPro" id="IPR018253">
    <property type="entry name" value="DnaJ_domain_CS"/>
</dbReference>
<proteinExistence type="predicted"/>
<accession>A0A1G4IEW9</accession>
<dbReference type="PROSITE" id="PS00028">
    <property type="entry name" value="ZINC_FINGER_C2H2_1"/>
    <property type="match status" value="1"/>
</dbReference>
<organism evidence="6 7">
    <name type="scientific">Trypanosoma equiperdum</name>
    <dbReference type="NCBI Taxonomy" id="5694"/>
    <lineage>
        <taxon>Eukaryota</taxon>
        <taxon>Discoba</taxon>
        <taxon>Euglenozoa</taxon>
        <taxon>Kinetoplastea</taxon>
        <taxon>Metakinetoplastina</taxon>
        <taxon>Trypanosomatida</taxon>
        <taxon>Trypanosomatidae</taxon>
        <taxon>Trypanosoma</taxon>
    </lineage>
</organism>
<dbReference type="Pfam" id="PF21884">
    <property type="entry name" value="ZUO1-like_ZHD"/>
    <property type="match status" value="1"/>
</dbReference>
<dbReference type="InterPro" id="IPR013087">
    <property type="entry name" value="Znf_C2H2_type"/>
</dbReference>
<dbReference type="AlphaFoldDB" id="A0A1G4IEW9"/>
<sequence length="373" mass="43864">MSGPPKQCYYELLQVDRKASSEEIRQAYKKQALIHHPDKNYSNEQSTIEKFKDIQNAYAVLSDPDERAWYDAHRESILNGEDADSSQHEVNLYCYFTSRCFDGFDDNEGGFYSVYRKVFDQLIEDESEYSSNAKTWPRFGDSATSWSSVSKFYSHWRNFSSCKTFAWKDEYKVNEIPDRASRRMAERINQKLRTSAKKEYVQIVQGLTRFVHRRDPRVAAELTRQEEERRLKEEEREKRELEWAKNRREANEKLWAEAAEKEAEEERARIERGEAPDSCTLDLLYEKQRQCEEARKVKGGTNCGFAMLEDEHEDNLPEKKRSCPACKKQFKTDAQYKEHVNSSKHKAKLRQLSAKGVDIETLMNEEKDISTCV</sequence>
<dbReference type="Pfam" id="PF00226">
    <property type="entry name" value="DnaJ"/>
    <property type="match status" value="1"/>
</dbReference>
<evidence type="ECO:0000256" key="4">
    <source>
        <dbReference type="SAM" id="Coils"/>
    </source>
</evidence>
<feature type="coiled-coil region" evidence="4">
    <location>
        <begin position="217"/>
        <end position="267"/>
    </location>
</feature>
<evidence type="ECO:0000259" key="5">
    <source>
        <dbReference type="PROSITE" id="PS50076"/>
    </source>
</evidence>
<dbReference type="Proteomes" id="UP000195570">
    <property type="component" value="Unassembled WGS sequence"/>
</dbReference>
<dbReference type="Pfam" id="PF12171">
    <property type="entry name" value="zf-C2H2_jaz"/>
    <property type="match status" value="1"/>
</dbReference>
<dbReference type="InterPro" id="IPR054076">
    <property type="entry name" value="ZUO1-like_ZHD"/>
</dbReference>
<dbReference type="InterPro" id="IPR036236">
    <property type="entry name" value="Znf_C2H2_sf"/>
</dbReference>
<dbReference type="PANTHER" id="PTHR44029">
    <property type="entry name" value="DNAJ HOMOLOG SUBFAMILY C MEMBER 21"/>
    <property type="match status" value="1"/>
</dbReference>
<dbReference type="PROSITE" id="PS00636">
    <property type="entry name" value="DNAJ_1"/>
    <property type="match status" value="1"/>
</dbReference>
<evidence type="ECO:0000256" key="2">
    <source>
        <dbReference type="ARBA" id="ARBA00022771"/>
    </source>
</evidence>
<evidence type="ECO:0000256" key="3">
    <source>
        <dbReference type="ARBA" id="ARBA00022833"/>
    </source>
</evidence>
<dbReference type="CDD" id="cd06257">
    <property type="entry name" value="DnaJ"/>
    <property type="match status" value="1"/>
</dbReference>
<evidence type="ECO:0000313" key="6">
    <source>
        <dbReference type="EMBL" id="SCU70643.1"/>
    </source>
</evidence>
<dbReference type="EMBL" id="CZPT02001506">
    <property type="protein sequence ID" value="SCU70643.1"/>
    <property type="molecule type" value="Genomic_DNA"/>
</dbReference>
<dbReference type="InterPro" id="IPR001623">
    <property type="entry name" value="DnaJ_domain"/>
</dbReference>
<dbReference type="GO" id="GO:0008270">
    <property type="term" value="F:zinc ion binding"/>
    <property type="evidence" value="ECO:0007669"/>
    <property type="project" value="UniProtKB-KW"/>
</dbReference>